<proteinExistence type="predicted"/>
<organism evidence="2 3">
    <name type="scientific">Brachybacterium sacelli</name>
    <dbReference type="NCBI Taxonomy" id="173364"/>
    <lineage>
        <taxon>Bacteria</taxon>
        <taxon>Bacillati</taxon>
        <taxon>Actinomycetota</taxon>
        <taxon>Actinomycetes</taxon>
        <taxon>Micrococcales</taxon>
        <taxon>Dermabacteraceae</taxon>
        <taxon>Brachybacterium</taxon>
    </lineage>
</organism>
<evidence type="ECO:0008006" key="4">
    <source>
        <dbReference type="Google" id="ProtNLM"/>
    </source>
</evidence>
<keyword evidence="3" id="KW-1185">Reference proteome</keyword>
<dbReference type="Proteomes" id="UP001519290">
    <property type="component" value="Unassembled WGS sequence"/>
</dbReference>
<gene>
    <name evidence="2" type="ORF">JOF43_001845</name>
</gene>
<evidence type="ECO:0000313" key="2">
    <source>
        <dbReference type="EMBL" id="MBP2381888.1"/>
    </source>
</evidence>
<evidence type="ECO:0000256" key="1">
    <source>
        <dbReference type="SAM" id="Phobius"/>
    </source>
</evidence>
<protein>
    <recommendedName>
        <fullName evidence="4">Cardiolipin synthase N-terminal domain-containing protein</fullName>
    </recommendedName>
</protein>
<keyword evidence="1" id="KW-0472">Membrane</keyword>
<sequence>MTDMNFNAPGGGVGGQAGGFGGNQPVSKTKWIVQLVVSVLCLGNPITLILAILGLVKADTDLESANKYYKWGWIVYAILAVLWVIGIILYFVFVGAMIANAPTEY</sequence>
<name>A0ABS4X0G9_9MICO</name>
<evidence type="ECO:0000313" key="3">
    <source>
        <dbReference type="Proteomes" id="UP001519290"/>
    </source>
</evidence>
<feature type="transmembrane region" description="Helical" evidence="1">
    <location>
        <begin position="31"/>
        <end position="53"/>
    </location>
</feature>
<keyword evidence="1" id="KW-1133">Transmembrane helix</keyword>
<keyword evidence="1" id="KW-0812">Transmembrane</keyword>
<feature type="transmembrane region" description="Helical" evidence="1">
    <location>
        <begin position="73"/>
        <end position="99"/>
    </location>
</feature>
<reference evidence="2 3" key="1">
    <citation type="submission" date="2021-03" db="EMBL/GenBank/DDBJ databases">
        <title>Sequencing the genomes of 1000 actinobacteria strains.</title>
        <authorList>
            <person name="Klenk H.-P."/>
        </authorList>
    </citation>
    <scope>NUCLEOTIDE SEQUENCE [LARGE SCALE GENOMIC DNA]</scope>
    <source>
        <strain evidence="2 3">DSM 14566</strain>
    </source>
</reference>
<comment type="caution">
    <text evidence="2">The sequence shown here is derived from an EMBL/GenBank/DDBJ whole genome shotgun (WGS) entry which is preliminary data.</text>
</comment>
<dbReference type="EMBL" id="JAGIOD010000001">
    <property type="protein sequence ID" value="MBP2381888.1"/>
    <property type="molecule type" value="Genomic_DNA"/>
</dbReference>
<accession>A0ABS4X0G9</accession>
<dbReference type="RefSeq" id="WP_209901402.1">
    <property type="nucleotide sequence ID" value="NZ_BAAAJW010000010.1"/>
</dbReference>